<dbReference type="GO" id="GO:0004252">
    <property type="term" value="F:serine-type endopeptidase activity"/>
    <property type="evidence" value="ECO:0007669"/>
    <property type="project" value="InterPro"/>
</dbReference>
<keyword evidence="3" id="KW-0645">Protease</keyword>
<dbReference type="InterPro" id="IPR009003">
    <property type="entry name" value="Peptidase_S1_PA"/>
</dbReference>
<evidence type="ECO:0000313" key="3">
    <source>
        <dbReference type="EMBL" id="MCX5467253.1"/>
    </source>
</evidence>
<reference evidence="3" key="1">
    <citation type="submission" date="2022-11" db="EMBL/GenBank/DDBJ databases">
        <title>Biodiversity and phylogenetic relationships of bacteria.</title>
        <authorList>
            <person name="Machado R.A.R."/>
            <person name="Bhat A."/>
            <person name="Loulou A."/>
            <person name="Kallel S."/>
        </authorList>
    </citation>
    <scope>NUCLEOTIDE SEQUENCE</scope>
    <source>
        <strain evidence="3">A-IN1</strain>
    </source>
</reference>
<comment type="caution">
    <text evidence="3">The sequence shown here is derived from an EMBL/GenBank/DDBJ whole genome shotgun (WGS) entry which is preliminary data.</text>
</comment>
<dbReference type="GO" id="GO:0006508">
    <property type="term" value="P:proteolysis"/>
    <property type="evidence" value="ECO:0007669"/>
    <property type="project" value="UniProtKB-KW"/>
</dbReference>
<keyword evidence="1" id="KW-0175">Coiled coil</keyword>
<dbReference type="InterPro" id="IPR001254">
    <property type="entry name" value="Trypsin_dom"/>
</dbReference>
<evidence type="ECO:0000256" key="1">
    <source>
        <dbReference type="SAM" id="Coils"/>
    </source>
</evidence>
<dbReference type="Proteomes" id="UP001146019">
    <property type="component" value="Unassembled WGS sequence"/>
</dbReference>
<dbReference type="EMBL" id="JAPKMY010000002">
    <property type="protein sequence ID" value="MCX5467253.1"/>
    <property type="molecule type" value="Genomic_DNA"/>
</dbReference>
<protein>
    <submittedName>
        <fullName evidence="3">Serine protease</fullName>
    </submittedName>
</protein>
<proteinExistence type="predicted"/>
<keyword evidence="3" id="KW-0378">Hydrolase</keyword>
<dbReference type="SUPFAM" id="SSF50494">
    <property type="entry name" value="Trypsin-like serine proteases"/>
    <property type="match status" value="1"/>
</dbReference>
<dbReference type="RefSeq" id="WP_266129637.1">
    <property type="nucleotide sequence ID" value="NZ_JAPKMY010000002.1"/>
</dbReference>
<dbReference type="SUPFAM" id="SSF52540">
    <property type="entry name" value="P-loop containing nucleoside triphosphate hydrolases"/>
    <property type="match status" value="1"/>
</dbReference>
<feature type="coiled-coil region" evidence="1">
    <location>
        <begin position="319"/>
        <end position="370"/>
    </location>
</feature>
<accession>A0A9X3DSG2</accession>
<feature type="domain" description="Peptidase S1" evidence="2">
    <location>
        <begin position="14"/>
        <end position="168"/>
    </location>
</feature>
<keyword evidence="4" id="KW-1185">Reference proteome</keyword>
<name>A0A9X3DSG2_9GAMM</name>
<evidence type="ECO:0000259" key="2">
    <source>
        <dbReference type="Pfam" id="PF00089"/>
    </source>
</evidence>
<organism evidence="3 4">
    <name type="scientific">Acinetobacter nematophilus</name>
    <dbReference type="NCBI Taxonomy" id="2994642"/>
    <lineage>
        <taxon>Bacteria</taxon>
        <taxon>Pseudomonadati</taxon>
        <taxon>Pseudomonadota</taxon>
        <taxon>Gammaproteobacteria</taxon>
        <taxon>Moraxellales</taxon>
        <taxon>Moraxellaceae</taxon>
        <taxon>Acinetobacter</taxon>
    </lineage>
</organism>
<dbReference type="Gene3D" id="2.40.10.10">
    <property type="entry name" value="Trypsin-like serine proteases"/>
    <property type="match status" value="2"/>
</dbReference>
<dbReference type="InterPro" id="IPR027417">
    <property type="entry name" value="P-loop_NTPase"/>
</dbReference>
<sequence length="1447" mass="169504">MKIENVVFKVECGTKIGTAFLISKNKAITAFHVVNNYENHDIFLTSISGERIKVKLSSIIDENYKKLDVALLILDHEIEIYNILNFVIYEDIPAGTKWTSRGYPESKSIMGDNLLEDNGNIVNQHLTSLRNNKIDIELEHKKKLSTYAGYSGAPILIDGDFIGLINQELLENNQSKELTGLTFKHIEKLLIEENIKFSKLQKYSDNPLRKILTIDWFIDHTKKSISDLGHRYTPKVNVDLPISINLEALTRTEKFKELYTNIFHRILSNIDKQNYSIKDQEVELYKIILDILPNFRSQLELTKYDLLRNVSSSELSGCIIEIISKLRKKIEQLQNFEENSKKDDQLLRNLNNLENSFVHLNKEIRSLSIDLFNGKVLFLTGDAGQGKSHLLGDFINNKIKNKGHILLLGQDFIEPSNIWYQILHKNLRINSSEDELLSIFETYAQLNNERFIFIIDAINEGEGRILWKKELNGFIQKIKNYKRIGLVLSLRSSYHKQITSNLSTDIKESLCNIRHLGFNGLEYDACKVFFEYFNIQTPRIPLLNPEFSNPLYLKIFCEGLKSKNLNYIPKGYNGISNIIDSYINGINLIISEQIDQETSLKLVNRSLNLIAKYQLEKQSNSLPYLEVKRLISEDLIQDIPEIEAKKFLDLMVKEGVLSKNIIYNQEDEIIYFTYERMGDYISANYLINKFKVFSELLDWLKSADESFINLNYSKGLWEALSVVVPKKYQIELFDFFELNNDNISDFKGIVIESLIWRDPSTIDKEKVLGFLVNNYFSVENWYNFINIIYQLIAEEDHPFNGDYLHSYLNSSSLADRDSFWTVFVTKELYECPAIERLINWCLDTHNKSFVDSSSLLKVSIGISWLFTSTNISFRNSVTKALTSILVDRLDVSLQLIKHFFNVNDPYVVERVLLSIYGSILSSNKLELLQLLANEIDTLFFKLEEGEEVYPNVFVRDYAKNVIKYNLYINKNLYSQSDINDINKRISVPYNSKLPEKLPTVEEIDKLYKPNEDDLKLNKYQYLNNKILHSMATEYGRGVCGYGDFGRYIFQAKFNRWRNILNVDLLSNFACQLIFEKYGYTFEKHGEFDHNVRFISRHENREERIGKKYQWLALYEVLAIVIDNYKYPANYWNWNSQEELIWLENINDLCLRPIDPTFRSNKLNSDYKKYINSLPKLDFHNWEGTLSSWTINEDLPNIASSIEFDIEGEQWLILNQNWNFIEPEKFGVHPQGNKKNLWIQLRSYFIVEQNYKEIENWLKNQHFMGNWMPEVNEYSDLFCREYYWHDSYKDQLRGNEWKEIYKYGEEKFLPNNTSVMLTAERHLRESLKEEDAYSFLAPCNLLVKKLAINYSEELGVWVDDTNKIIAFDPTIISSNSIKNIFAIRKLDLLKFLKENNLKVFWAAVGAKWYEGSYYESSGIPNKRLEFSSVLELDNGNVKGEPKRRIISY</sequence>
<evidence type="ECO:0000313" key="4">
    <source>
        <dbReference type="Proteomes" id="UP001146019"/>
    </source>
</evidence>
<dbReference type="Pfam" id="PF00089">
    <property type="entry name" value="Trypsin"/>
    <property type="match status" value="1"/>
</dbReference>
<gene>
    <name evidence="3" type="ORF">OSH00_05790</name>
</gene>
<dbReference type="InterPro" id="IPR043504">
    <property type="entry name" value="Peptidase_S1_PA_chymotrypsin"/>
</dbReference>